<evidence type="ECO:0000313" key="2">
    <source>
        <dbReference type="Proteomes" id="UP000192257"/>
    </source>
</evidence>
<dbReference type="Proteomes" id="UP000192257">
    <property type="component" value="Unassembled WGS sequence"/>
</dbReference>
<dbReference type="Gene3D" id="3.90.1410.10">
    <property type="entry name" value="set domain protein methyltransferase, domain 1"/>
    <property type="match status" value="1"/>
</dbReference>
<reference evidence="1 2" key="1">
    <citation type="submission" date="2017-03" db="EMBL/GenBank/DDBJ databases">
        <title>An alternative strategy for trypanosome survival in the mammalian bloodstream revealed through genome and transcriptome analysis of the ubiquitous bovine parasite Trypanosoma (Megatrypanum) theileri.</title>
        <authorList>
            <person name="Kelly S."/>
            <person name="Ivens A."/>
            <person name="Mott A."/>
            <person name="O'Neill E."/>
            <person name="Emms D."/>
            <person name="Macleod O."/>
            <person name="Voorheis P."/>
            <person name="Matthews J."/>
            <person name="Matthews K."/>
            <person name="Carrington M."/>
        </authorList>
    </citation>
    <scope>NUCLEOTIDE SEQUENCE [LARGE SCALE GENOMIC DNA]</scope>
    <source>
        <strain evidence="1">Edinburgh</strain>
    </source>
</reference>
<dbReference type="EMBL" id="NBCO01000033">
    <property type="protein sequence ID" value="ORC85672.1"/>
    <property type="molecule type" value="Genomic_DNA"/>
</dbReference>
<dbReference type="RefSeq" id="XP_028879738.1">
    <property type="nucleotide sequence ID" value="XM_029028885.1"/>
</dbReference>
<dbReference type="VEuPathDB" id="TriTrypDB:TM35_000331290"/>
<dbReference type="AlphaFoldDB" id="A0A1X0NLN1"/>
<organism evidence="1 2">
    <name type="scientific">Trypanosoma theileri</name>
    <dbReference type="NCBI Taxonomy" id="67003"/>
    <lineage>
        <taxon>Eukaryota</taxon>
        <taxon>Discoba</taxon>
        <taxon>Euglenozoa</taxon>
        <taxon>Kinetoplastea</taxon>
        <taxon>Metakinetoplastina</taxon>
        <taxon>Trypanosomatida</taxon>
        <taxon>Trypanosomatidae</taxon>
        <taxon>Trypanosoma</taxon>
    </lineage>
</organism>
<gene>
    <name evidence="1" type="ORF">TM35_000331290</name>
</gene>
<keyword evidence="2" id="KW-1185">Reference proteome</keyword>
<evidence type="ECO:0008006" key="3">
    <source>
        <dbReference type="Google" id="ProtNLM"/>
    </source>
</evidence>
<proteinExistence type="predicted"/>
<name>A0A1X0NLN1_9TRYP</name>
<sequence length="342" mass="38019">MSNADDDFSDLWEWCAEKGVVSKKLFIRRNMQGLMPHLSLHVGESVRAGAVVLTVPYLVTLNAQTIRGDMKPLAVPSVRTMCAFLTRRRRMDIITAKSLWLSSCVACYRRLLFQGRDFNISPLFSRALMPLLPSPFVSSHVRSFPSIASMLPEGLNNTAEESFLSSLKLETEGQLRVTHAALQFYQKRHASRISSQLVPSLDELRMAYRTVMHRSMLLPLDCVPSAPGDLADLFTERPDIEVLPSFVPLVDIIRSPSVLQSSNEAAGGVVGSRQHGKAVSQQQQQQPSNCALYTCTHADFVSSGSRRRVVFETSPLSSRRVVVCAMSDLKEGDELLLDYSSE</sequence>
<dbReference type="SUPFAM" id="SSF82199">
    <property type="entry name" value="SET domain"/>
    <property type="match status" value="1"/>
</dbReference>
<dbReference type="OrthoDB" id="275765at2759"/>
<dbReference type="InterPro" id="IPR046341">
    <property type="entry name" value="SET_dom_sf"/>
</dbReference>
<evidence type="ECO:0000313" key="1">
    <source>
        <dbReference type="EMBL" id="ORC85672.1"/>
    </source>
</evidence>
<accession>A0A1X0NLN1</accession>
<comment type="caution">
    <text evidence="1">The sequence shown here is derived from an EMBL/GenBank/DDBJ whole genome shotgun (WGS) entry which is preliminary data.</text>
</comment>
<dbReference type="GeneID" id="39988665"/>
<protein>
    <recommendedName>
        <fullName evidence="3">SET domain-containing protein</fullName>
    </recommendedName>
</protein>